<organism evidence="3 4">
    <name type="scientific">Glacieibacterium frigidum</name>
    <dbReference type="NCBI Taxonomy" id="2593303"/>
    <lineage>
        <taxon>Bacteria</taxon>
        <taxon>Pseudomonadati</taxon>
        <taxon>Pseudomonadota</taxon>
        <taxon>Alphaproteobacteria</taxon>
        <taxon>Sphingomonadales</taxon>
        <taxon>Sphingosinicellaceae</taxon>
        <taxon>Glacieibacterium</taxon>
    </lineage>
</organism>
<dbReference type="InterPro" id="IPR000683">
    <property type="entry name" value="Gfo/Idh/MocA-like_OxRdtase_N"/>
</dbReference>
<feature type="domain" description="GFO/IDH/MocA-like oxidoreductase" evidence="2">
    <location>
        <begin position="138"/>
        <end position="269"/>
    </location>
</feature>
<dbReference type="SUPFAM" id="SSF55347">
    <property type="entry name" value="Glyceraldehyde-3-phosphate dehydrogenase-like, C-terminal domain"/>
    <property type="match status" value="1"/>
</dbReference>
<dbReference type="Proteomes" id="UP000317894">
    <property type="component" value="Unassembled WGS sequence"/>
</dbReference>
<evidence type="ECO:0000259" key="2">
    <source>
        <dbReference type="Pfam" id="PF22725"/>
    </source>
</evidence>
<dbReference type="InterPro" id="IPR036291">
    <property type="entry name" value="NAD(P)-bd_dom_sf"/>
</dbReference>
<dbReference type="Pfam" id="PF22725">
    <property type="entry name" value="GFO_IDH_MocA_C3"/>
    <property type="match status" value="1"/>
</dbReference>
<proteinExistence type="predicted"/>
<comment type="caution">
    <text evidence="3">The sequence shown here is derived from an EMBL/GenBank/DDBJ whole genome shotgun (WGS) entry which is preliminary data.</text>
</comment>
<dbReference type="Gene3D" id="3.40.50.720">
    <property type="entry name" value="NAD(P)-binding Rossmann-like Domain"/>
    <property type="match status" value="1"/>
</dbReference>
<protein>
    <submittedName>
        <fullName evidence="3">Gfo/Idh/MocA family oxidoreductase</fullName>
    </submittedName>
</protein>
<dbReference type="RefSeq" id="WP_144237071.1">
    <property type="nucleotide sequence ID" value="NZ_VJWA01000001.1"/>
</dbReference>
<dbReference type="SUPFAM" id="SSF51735">
    <property type="entry name" value="NAD(P)-binding Rossmann-fold domains"/>
    <property type="match status" value="1"/>
</dbReference>
<name>A0A552UJL9_9SPHN</name>
<feature type="domain" description="Gfo/Idh/MocA-like oxidoreductase N-terminal" evidence="1">
    <location>
        <begin position="9"/>
        <end position="129"/>
    </location>
</feature>
<dbReference type="PANTHER" id="PTHR43708:SF3">
    <property type="entry name" value="OXIDOREDUCTASE"/>
    <property type="match status" value="1"/>
</dbReference>
<dbReference type="GO" id="GO:0000166">
    <property type="term" value="F:nucleotide binding"/>
    <property type="evidence" value="ECO:0007669"/>
    <property type="project" value="InterPro"/>
</dbReference>
<accession>A0A552UJL9</accession>
<dbReference type="AlphaFoldDB" id="A0A552UJL9"/>
<dbReference type="Gene3D" id="3.30.360.10">
    <property type="entry name" value="Dihydrodipicolinate Reductase, domain 2"/>
    <property type="match status" value="1"/>
</dbReference>
<reference evidence="3 4" key="1">
    <citation type="submission" date="2019-07" db="EMBL/GenBank/DDBJ databases">
        <title>Novel species isolated from glacier.</title>
        <authorList>
            <person name="Liu Q."/>
            <person name="Xin Y.-H."/>
        </authorList>
    </citation>
    <scope>NUCLEOTIDE SEQUENCE [LARGE SCALE GENOMIC DNA]</scope>
    <source>
        <strain evidence="3 4">LB1R16</strain>
    </source>
</reference>
<dbReference type="InterPro" id="IPR051317">
    <property type="entry name" value="Gfo/Idh/MocA_oxidoreduct"/>
</dbReference>
<keyword evidence="4" id="KW-1185">Reference proteome</keyword>
<sequence length="379" mass="39867">MAGGGEGAFIGAVHRMAARLDGEWTLVAGAFSADAARNERSGASLGLDPARTYARFDEMIAAEAALPLEQRMQALVIATPNHLHRPMAIAALEAGIAVLSDKPMALDLREALDIAAAAARSGAAYGVTYTYAGYPMVAEMRARIAGGDFGAVRQVAVEYRQGWLSTPADADGNKQAEWRTDPARAGQGGALGDIGTHAFHLAEHVTGLRVETLCADLTAHVPGRRLDDDASVLLRFAGGARGTLTATQIAAGEENGLRLRVACERATIEWRHDDANSLTIRWLDRPLEVVRTGGPGVSAEASALTRTPAGHPEGYIEAFANLYRGFAAALRGDAAAWYPGIDDGVRGMAFVATVVANARGTEKWTAIDDVIAAAERARG</sequence>
<dbReference type="OrthoDB" id="9815825at2"/>
<evidence type="ECO:0000313" key="4">
    <source>
        <dbReference type="Proteomes" id="UP000317894"/>
    </source>
</evidence>
<dbReference type="Pfam" id="PF01408">
    <property type="entry name" value="GFO_IDH_MocA"/>
    <property type="match status" value="1"/>
</dbReference>
<gene>
    <name evidence="3" type="ORF">FMM06_03865</name>
</gene>
<dbReference type="PANTHER" id="PTHR43708">
    <property type="entry name" value="CONSERVED EXPRESSED OXIDOREDUCTASE (EUROFUNG)"/>
    <property type="match status" value="1"/>
</dbReference>
<evidence type="ECO:0000259" key="1">
    <source>
        <dbReference type="Pfam" id="PF01408"/>
    </source>
</evidence>
<dbReference type="InterPro" id="IPR055170">
    <property type="entry name" value="GFO_IDH_MocA-like_dom"/>
</dbReference>
<dbReference type="EMBL" id="VJWA01000001">
    <property type="protein sequence ID" value="TRW18380.1"/>
    <property type="molecule type" value="Genomic_DNA"/>
</dbReference>
<evidence type="ECO:0000313" key="3">
    <source>
        <dbReference type="EMBL" id="TRW18380.1"/>
    </source>
</evidence>